<dbReference type="OrthoDB" id="3261222at2759"/>
<feature type="region of interest" description="Disordered" evidence="1">
    <location>
        <begin position="114"/>
        <end position="136"/>
    </location>
</feature>
<evidence type="ECO:0000313" key="2">
    <source>
        <dbReference type="EMBL" id="OCK74395.1"/>
    </source>
</evidence>
<accession>A0A8E2DZ45</accession>
<dbReference type="Proteomes" id="UP000250266">
    <property type="component" value="Unassembled WGS sequence"/>
</dbReference>
<name>A0A8E2DZ45_9PEZI</name>
<organism evidence="2 3">
    <name type="scientific">Lepidopterella palustris CBS 459.81</name>
    <dbReference type="NCBI Taxonomy" id="1314670"/>
    <lineage>
        <taxon>Eukaryota</taxon>
        <taxon>Fungi</taxon>
        <taxon>Dikarya</taxon>
        <taxon>Ascomycota</taxon>
        <taxon>Pezizomycotina</taxon>
        <taxon>Dothideomycetes</taxon>
        <taxon>Pleosporomycetidae</taxon>
        <taxon>Mytilinidiales</taxon>
        <taxon>Argynnaceae</taxon>
        <taxon>Lepidopterella</taxon>
    </lineage>
</organism>
<reference evidence="2 3" key="1">
    <citation type="journal article" date="2016" name="Nat. Commun.">
        <title>Ectomycorrhizal ecology is imprinted in the genome of the dominant symbiotic fungus Cenococcum geophilum.</title>
        <authorList>
            <consortium name="DOE Joint Genome Institute"/>
            <person name="Peter M."/>
            <person name="Kohler A."/>
            <person name="Ohm R.A."/>
            <person name="Kuo A."/>
            <person name="Krutzmann J."/>
            <person name="Morin E."/>
            <person name="Arend M."/>
            <person name="Barry K.W."/>
            <person name="Binder M."/>
            <person name="Choi C."/>
            <person name="Clum A."/>
            <person name="Copeland A."/>
            <person name="Grisel N."/>
            <person name="Haridas S."/>
            <person name="Kipfer T."/>
            <person name="LaButti K."/>
            <person name="Lindquist E."/>
            <person name="Lipzen A."/>
            <person name="Maire R."/>
            <person name="Meier B."/>
            <person name="Mihaltcheva S."/>
            <person name="Molinier V."/>
            <person name="Murat C."/>
            <person name="Poggeler S."/>
            <person name="Quandt C.A."/>
            <person name="Sperisen C."/>
            <person name="Tritt A."/>
            <person name="Tisserant E."/>
            <person name="Crous P.W."/>
            <person name="Henrissat B."/>
            <person name="Nehls U."/>
            <person name="Egli S."/>
            <person name="Spatafora J.W."/>
            <person name="Grigoriev I.V."/>
            <person name="Martin F.M."/>
        </authorList>
    </citation>
    <scope>NUCLEOTIDE SEQUENCE [LARGE SCALE GENOMIC DNA]</scope>
    <source>
        <strain evidence="2 3">CBS 459.81</strain>
    </source>
</reference>
<evidence type="ECO:0000256" key="1">
    <source>
        <dbReference type="SAM" id="MobiDB-lite"/>
    </source>
</evidence>
<feature type="non-terminal residue" evidence="2">
    <location>
        <position position="1"/>
    </location>
</feature>
<dbReference type="AlphaFoldDB" id="A0A8E2DZ45"/>
<feature type="region of interest" description="Disordered" evidence="1">
    <location>
        <begin position="64"/>
        <end position="96"/>
    </location>
</feature>
<sequence length="136" mass="15540">LYQQLISSESATLTLLRTGKLFFKEYPCKTNASETADCHCGLIESIPHFLFTRRRWAQQRTKLRQQHEDRCEDPSYALGGYSSRERGKKIDGPHKHWKPDISVVKATIQFAKDTGRLHPGEQDAAAQEQISTSDYS</sequence>
<proteinExistence type="predicted"/>
<gene>
    <name evidence="2" type="ORF">K432DRAFT_310796</name>
</gene>
<protein>
    <submittedName>
        <fullName evidence="2">Uncharacterized protein</fullName>
    </submittedName>
</protein>
<dbReference type="EMBL" id="KV745488">
    <property type="protein sequence ID" value="OCK74395.1"/>
    <property type="molecule type" value="Genomic_DNA"/>
</dbReference>
<evidence type="ECO:0000313" key="3">
    <source>
        <dbReference type="Proteomes" id="UP000250266"/>
    </source>
</evidence>
<feature type="compositionally biased region" description="Basic and acidic residues" evidence="1">
    <location>
        <begin position="83"/>
        <end position="94"/>
    </location>
</feature>
<keyword evidence="3" id="KW-1185">Reference proteome</keyword>